<evidence type="ECO:0000256" key="4">
    <source>
        <dbReference type="ARBA" id="ARBA00011080"/>
    </source>
</evidence>
<dbReference type="InterPro" id="IPR013757">
    <property type="entry name" value="Topo_IIA_A_a_sf"/>
</dbReference>
<keyword evidence="6" id="KW-0479">Metal-binding</keyword>
<dbReference type="Gene3D" id="3.40.50.670">
    <property type="match status" value="2"/>
</dbReference>
<dbReference type="Pfam" id="PF00521">
    <property type="entry name" value="DNA_topoisoIV"/>
    <property type="match status" value="1"/>
</dbReference>
<dbReference type="SUPFAM" id="SSF56719">
    <property type="entry name" value="Type II DNA topoisomerase"/>
    <property type="match status" value="1"/>
</dbReference>
<dbReference type="InterPro" id="IPR031660">
    <property type="entry name" value="TOPRIM_C"/>
</dbReference>
<dbReference type="PANTHER" id="PTHR10169">
    <property type="entry name" value="DNA TOPOISOMERASE/GYRASE"/>
    <property type="match status" value="1"/>
</dbReference>
<dbReference type="FunFam" id="3.40.50.670:FF:000001">
    <property type="entry name" value="DNA topoisomerase 2"/>
    <property type="match status" value="1"/>
</dbReference>
<dbReference type="PRINTS" id="PR00418">
    <property type="entry name" value="TPI2FAMILY"/>
</dbReference>
<protein>
    <recommendedName>
        <fullName evidence="5">DNA topoisomerase (ATP-hydrolyzing)</fullName>
        <ecNumber evidence="5">5.6.2.2</ecNumber>
    </recommendedName>
</protein>
<keyword evidence="9" id="KW-0460">Magnesium</keyword>
<dbReference type="Pfam" id="PF00204">
    <property type="entry name" value="DNA_gyraseB"/>
    <property type="match status" value="1"/>
</dbReference>
<sequence length="1217" mass="140678">MGNDDKKSKKSKSNKVTIEETYQKLTQHEHILKEPDMWIGSVHKDKIEMRVLDETTNKVVPREIEFTPGFYKIFDEIIVNALDHSVNEKTVKTIKVDIDEKEGIISVFNDGKSIPIGIHKKEKMHVPEMIFGNLLTSSHYAEKKKVTGGKNGIGSKAVNIYSTDFWIEIVDDETKQMYKQHFYDNMFKKDPPIITKSTSAPYVKITFKADFKKFDMKGLESQVVPLLKKRVYDCAGVSNKRVSVYLNGKKLNIKSFEEYINMFSQDDESESESGSVMSSKPVYEKLHDRWEVGMLYDPSAGFNQISYVNGVCTYQGGTHVNYITDKIVNAVMKMIQDKHKDLKIKPSQIKDNMTVFVKSTIEDPSFNSQVKEVLTTKVSDYGSKCELSDEFIKKVGKTGIVDSVVNMAKLKELAEMKKSDGKKRSKLKGLAKLEDATNAGTRKSDNTTLILTEGDSAKPFAMVAREVVGHDRIGVFPLKGKVLNVREATTKQLKTNEEIINIKQIMGLKQGQRYKDTKDLRYSRILVLTDADVDGTHIKGLILNLFHFFWPSLLKVDGFIQSYATPIVKAFKNGDKSGKYTKSFYTLSEYEKWCDKTDTGRYEIRYYKGLGTSTEEDSKEAFQNFDNNVINYVWSMGSEKKEDNKSKKDIIDKKQKRSEIELDSDSDSDSDRQYDNPKDECNKSINLAFSKLYRNERKKWLKTYDKDRYIENSIKKVPVSRFINDDLIHFSNYDNIRSIPSLIDGFKPSQRKTMYGCFDKKLKKAIKVSQLSGHISAVSQYHHGEVSLQGTIVNMAQNFVGSNNLNLLVPEGNFGTRIKGGKDSSSSRYIFTKLSDMCSYIFRKEDEHITKNQIEDGEKIEPTSYPVIVPTVLMNGTEGIGTGFSTNIPCFNPLDVAENLKNMIDEKEVKSMKPWYWGYTGSIKKVNDTTYESCGKWENVNETTIRITELPLKTWTLDYKNFLEECIADDPKKPTEKKFIASYTSYCTNTKVNFLVEFCKGIKQKLIKNPALSKKKETIEGKMKLTSNINISNMHLYDAKGQIKKYNTPIEILQDFYEERKTKYIERKEHWVRHLKNLMEVCYYRKKYIKMVLENKIIVMKKKEIEVIKQIEDNKFPKLNITDADAPEDKKSYDYLKRLLIFHLTQEKMEELEAEYQEKKEELEKYKKLTIEEIWKSEIDEFVSSYKKWEKETNPHNTDQDEKLKSKKKKKKNIKTL</sequence>
<dbReference type="InterPro" id="IPR013759">
    <property type="entry name" value="Topo_IIA_B_C"/>
</dbReference>
<dbReference type="InterPro" id="IPR050634">
    <property type="entry name" value="DNA_Topoisomerase_II"/>
</dbReference>
<keyword evidence="11" id="KW-0238">DNA-binding</keyword>
<dbReference type="InterPro" id="IPR006171">
    <property type="entry name" value="TOPRIM_dom"/>
</dbReference>
<dbReference type="SMART" id="SM00434">
    <property type="entry name" value="TOP4c"/>
    <property type="match status" value="1"/>
</dbReference>
<comment type="similarity">
    <text evidence="4">Belongs to the type II topoisomerase family.</text>
</comment>
<name>A0A6C0ABU5_9ZZZZ</name>
<organism evidence="16">
    <name type="scientific">viral metagenome</name>
    <dbReference type="NCBI Taxonomy" id="1070528"/>
    <lineage>
        <taxon>unclassified sequences</taxon>
        <taxon>metagenomes</taxon>
        <taxon>organismal metagenomes</taxon>
    </lineage>
</organism>
<evidence type="ECO:0000256" key="6">
    <source>
        <dbReference type="ARBA" id="ARBA00022723"/>
    </source>
</evidence>
<comment type="cofactor">
    <cofactor evidence="2">
        <name>Ca(2+)</name>
        <dbReference type="ChEBI" id="CHEBI:29108"/>
    </cofactor>
</comment>
<evidence type="ECO:0000256" key="5">
    <source>
        <dbReference type="ARBA" id="ARBA00012895"/>
    </source>
</evidence>
<dbReference type="InterPro" id="IPR002205">
    <property type="entry name" value="Topo_IIA_dom_A"/>
</dbReference>
<dbReference type="Gene3D" id="3.30.565.10">
    <property type="entry name" value="Histidine kinase-like ATPase, C-terminal domain"/>
    <property type="match status" value="1"/>
</dbReference>
<feature type="compositionally biased region" description="Basic and acidic residues" evidence="14">
    <location>
        <begin position="645"/>
        <end position="660"/>
    </location>
</feature>
<dbReference type="PRINTS" id="PR01158">
    <property type="entry name" value="TOPISMRASEII"/>
</dbReference>
<proteinExistence type="inferred from homology"/>
<feature type="region of interest" description="Disordered" evidence="14">
    <location>
        <begin position="1190"/>
        <end position="1217"/>
    </location>
</feature>
<evidence type="ECO:0000256" key="3">
    <source>
        <dbReference type="ARBA" id="ARBA00001946"/>
    </source>
</evidence>
<dbReference type="SUPFAM" id="SSF55874">
    <property type="entry name" value="ATPase domain of HSP90 chaperone/DNA topoisomerase II/histidine kinase"/>
    <property type="match status" value="1"/>
</dbReference>
<reference evidence="16" key="1">
    <citation type="journal article" date="2020" name="Nature">
        <title>Giant virus diversity and host interactions through global metagenomics.</title>
        <authorList>
            <person name="Schulz F."/>
            <person name="Roux S."/>
            <person name="Paez-Espino D."/>
            <person name="Jungbluth S."/>
            <person name="Walsh D.A."/>
            <person name="Denef V.J."/>
            <person name="McMahon K.D."/>
            <person name="Konstantinidis K.T."/>
            <person name="Eloe-Fadrosh E.A."/>
            <person name="Kyrpides N.C."/>
            <person name="Woyke T."/>
        </authorList>
    </citation>
    <scope>NUCLEOTIDE SEQUENCE</scope>
    <source>
        <strain evidence="16">GVMAG-S-1004661-13</strain>
    </source>
</reference>
<evidence type="ECO:0000256" key="7">
    <source>
        <dbReference type="ARBA" id="ARBA00022741"/>
    </source>
</evidence>
<dbReference type="EMBL" id="MN740543">
    <property type="protein sequence ID" value="QHS77186.1"/>
    <property type="molecule type" value="Genomic_DNA"/>
</dbReference>
<evidence type="ECO:0000256" key="13">
    <source>
        <dbReference type="SAM" id="Coils"/>
    </source>
</evidence>
<feature type="region of interest" description="Disordered" evidence="14">
    <location>
        <begin position="645"/>
        <end position="679"/>
    </location>
</feature>
<evidence type="ECO:0000256" key="10">
    <source>
        <dbReference type="ARBA" id="ARBA00023029"/>
    </source>
</evidence>
<dbReference type="EC" id="5.6.2.2" evidence="5"/>
<dbReference type="PANTHER" id="PTHR10169:SF38">
    <property type="entry name" value="DNA TOPOISOMERASE 2"/>
    <property type="match status" value="1"/>
</dbReference>
<dbReference type="Gene3D" id="3.30.1360.40">
    <property type="match status" value="1"/>
</dbReference>
<comment type="cofactor">
    <cofactor evidence="3">
        <name>Mg(2+)</name>
        <dbReference type="ChEBI" id="CHEBI:18420"/>
    </cofactor>
</comment>
<dbReference type="InterPro" id="IPR013760">
    <property type="entry name" value="Topo_IIA-like_dom_sf"/>
</dbReference>
<dbReference type="InterPro" id="IPR020568">
    <property type="entry name" value="Ribosomal_Su5_D2-typ_SF"/>
</dbReference>
<accession>A0A6C0ABU5</accession>
<dbReference type="CDD" id="cd03481">
    <property type="entry name" value="TopoIIA_Trans_ScTopoIIA"/>
    <property type="match status" value="1"/>
</dbReference>
<dbReference type="SUPFAM" id="SSF54211">
    <property type="entry name" value="Ribosomal protein S5 domain 2-like"/>
    <property type="match status" value="1"/>
</dbReference>
<keyword evidence="8" id="KW-0067">ATP-binding</keyword>
<dbReference type="GO" id="GO:0003918">
    <property type="term" value="F:DNA topoisomerase type II (double strand cut, ATP-hydrolyzing) activity"/>
    <property type="evidence" value="ECO:0007669"/>
    <property type="project" value="UniProtKB-EC"/>
</dbReference>
<evidence type="ECO:0000256" key="1">
    <source>
        <dbReference type="ARBA" id="ARBA00000185"/>
    </source>
</evidence>
<dbReference type="Gene3D" id="1.10.268.10">
    <property type="entry name" value="Topoisomerase, domain 3"/>
    <property type="match status" value="1"/>
</dbReference>
<dbReference type="Gene3D" id="3.30.1490.30">
    <property type="match status" value="1"/>
</dbReference>
<dbReference type="InterPro" id="IPR014721">
    <property type="entry name" value="Ribsml_uS5_D2-typ_fold_subgr"/>
</dbReference>
<evidence type="ECO:0000259" key="15">
    <source>
        <dbReference type="PROSITE" id="PS52040"/>
    </source>
</evidence>
<dbReference type="InterPro" id="IPR001154">
    <property type="entry name" value="TopoII_euk"/>
</dbReference>
<dbReference type="Pfam" id="PF16898">
    <property type="entry name" value="TOPRIM_C"/>
    <property type="match status" value="2"/>
</dbReference>
<dbReference type="GO" id="GO:0000712">
    <property type="term" value="P:resolution of meiotic recombination intermediates"/>
    <property type="evidence" value="ECO:0007669"/>
    <property type="project" value="TreeGrafter"/>
</dbReference>
<dbReference type="InterPro" id="IPR036890">
    <property type="entry name" value="HATPase_C_sf"/>
</dbReference>
<dbReference type="InterPro" id="IPR013506">
    <property type="entry name" value="Topo_IIA_bsu_dom2"/>
</dbReference>
<evidence type="ECO:0000256" key="9">
    <source>
        <dbReference type="ARBA" id="ARBA00022842"/>
    </source>
</evidence>
<dbReference type="InterPro" id="IPR013758">
    <property type="entry name" value="Topo_IIA_A/C_ab"/>
</dbReference>
<dbReference type="InterPro" id="IPR003594">
    <property type="entry name" value="HATPase_dom"/>
</dbReference>
<feature type="compositionally biased region" description="Basic and acidic residues" evidence="14">
    <location>
        <begin position="1190"/>
        <end position="1204"/>
    </location>
</feature>
<dbReference type="AlphaFoldDB" id="A0A6C0ABU5"/>
<keyword evidence="12" id="KW-0413">Isomerase</keyword>
<feature type="compositionally biased region" description="Basic residues" evidence="14">
    <location>
        <begin position="1205"/>
        <end position="1217"/>
    </location>
</feature>
<dbReference type="Pfam" id="PF02518">
    <property type="entry name" value="HATPase_c"/>
    <property type="match status" value="1"/>
</dbReference>
<keyword evidence="13" id="KW-0175">Coiled coil</keyword>
<dbReference type="Pfam" id="PF01751">
    <property type="entry name" value="Toprim"/>
    <property type="match status" value="1"/>
</dbReference>
<dbReference type="GO" id="GO:0005524">
    <property type="term" value="F:ATP binding"/>
    <property type="evidence" value="ECO:0007669"/>
    <property type="project" value="UniProtKB-KW"/>
</dbReference>
<feature type="domain" description="Topo IIA-type catalytic" evidence="15">
    <location>
        <begin position="739"/>
        <end position="1179"/>
    </location>
</feature>
<dbReference type="InterPro" id="IPR001241">
    <property type="entry name" value="Topo_IIA"/>
</dbReference>
<feature type="coiled-coil region" evidence="13">
    <location>
        <begin position="1142"/>
        <end position="1172"/>
    </location>
</feature>
<dbReference type="GO" id="GO:0006265">
    <property type="term" value="P:DNA topological change"/>
    <property type="evidence" value="ECO:0007669"/>
    <property type="project" value="InterPro"/>
</dbReference>
<dbReference type="GO" id="GO:0000819">
    <property type="term" value="P:sister chromatid segregation"/>
    <property type="evidence" value="ECO:0007669"/>
    <property type="project" value="TreeGrafter"/>
</dbReference>
<evidence type="ECO:0000256" key="8">
    <source>
        <dbReference type="ARBA" id="ARBA00022840"/>
    </source>
</evidence>
<dbReference type="PROSITE" id="PS52040">
    <property type="entry name" value="TOPO_IIA"/>
    <property type="match status" value="1"/>
</dbReference>
<evidence type="ECO:0000256" key="14">
    <source>
        <dbReference type="SAM" id="MobiDB-lite"/>
    </source>
</evidence>
<comment type="catalytic activity">
    <reaction evidence="1">
        <text>ATP-dependent breakage, passage and rejoining of double-stranded DNA.</text>
        <dbReference type="EC" id="5.6.2.2"/>
    </reaction>
</comment>
<dbReference type="Gene3D" id="3.90.199.10">
    <property type="entry name" value="Topoisomerase II, domain 5"/>
    <property type="match status" value="1"/>
</dbReference>
<evidence type="ECO:0000256" key="2">
    <source>
        <dbReference type="ARBA" id="ARBA00001913"/>
    </source>
</evidence>
<evidence type="ECO:0000256" key="11">
    <source>
        <dbReference type="ARBA" id="ARBA00023125"/>
    </source>
</evidence>
<dbReference type="GO" id="GO:0005634">
    <property type="term" value="C:nucleus"/>
    <property type="evidence" value="ECO:0007669"/>
    <property type="project" value="TreeGrafter"/>
</dbReference>
<dbReference type="SMART" id="SM00433">
    <property type="entry name" value="TOP2c"/>
    <property type="match status" value="1"/>
</dbReference>
<feature type="compositionally biased region" description="Basic and acidic residues" evidence="14">
    <location>
        <begin position="669"/>
        <end position="679"/>
    </location>
</feature>
<dbReference type="GO" id="GO:0046872">
    <property type="term" value="F:metal ion binding"/>
    <property type="evidence" value="ECO:0007669"/>
    <property type="project" value="UniProtKB-KW"/>
</dbReference>
<keyword evidence="7" id="KW-0547">Nucleotide-binding</keyword>
<dbReference type="GO" id="GO:0003677">
    <property type="term" value="F:DNA binding"/>
    <property type="evidence" value="ECO:0007669"/>
    <property type="project" value="UniProtKB-KW"/>
</dbReference>
<dbReference type="Gene3D" id="3.30.230.10">
    <property type="match status" value="1"/>
</dbReference>
<evidence type="ECO:0000313" key="16">
    <source>
        <dbReference type="EMBL" id="QHS77186.1"/>
    </source>
</evidence>
<dbReference type="FunFam" id="3.90.199.10:FF:000002">
    <property type="entry name" value="DNA topoisomerase 2"/>
    <property type="match status" value="1"/>
</dbReference>
<evidence type="ECO:0000256" key="12">
    <source>
        <dbReference type="ARBA" id="ARBA00023235"/>
    </source>
</evidence>
<keyword evidence="10" id="KW-0799">Topoisomerase</keyword>